<name>A0AAD9WSE2_9ROSI</name>
<evidence type="ECO:0000256" key="1">
    <source>
        <dbReference type="SAM" id="MobiDB-lite"/>
    </source>
</evidence>
<feature type="region of interest" description="Disordered" evidence="1">
    <location>
        <begin position="135"/>
        <end position="155"/>
    </location>
</feature>
<proteinExistence type="predicted"/>
<keyword evidence="3" id="KW-1185">Reference proteome</keyword>
<comment type="caution">
    <text evidence="2">The sequence shown here is derived from an EMBL/GenBank/DDBJ whole genome shotgun (WGS) entry which is preliminary data.</text>
</comment>
<evidence type="ECO:0000313" key="3">
    <source>
        <dbReference type="Proteomes" id="UP001280121"/>
    </source>
</evidence>
<dbReference type="AlphaFoldDB" id="A0AAD9WSE2"/>
<accession>A0AAD9WSE2</accession>
<reference evidence="2" key="1">
    <citation type="journal article" date="2023" name="Plant J.">
        <title>Genome sequences and population genomics provide insights into the demographic history, inbreeding, and mutation load of two 'living fossil' tree species of Dipteronia.</title>
        <authorList>
            <person name="Feng Y."/>
            <person name="Comes H.P."/>
            <person name="Chen J."/>
            <person name="Zhu S."/>
            <person name="Lu R."/>
            <person name="Zhang X."/>
            <person name="Li P."/>
            <person name="Qiu J."/>
            <person name="Olsen K.M."/>
            <person name="Qiu Y."/>
        </authorList>
    </citation>
    <scope>NUCLEOTIDE SEQUENCE</scope>
    <source>
        <strain evidence="2">KIB01</strain>
    </source>
</reference>
<sequence length="155" mass="17306">MKQPCQDDPLTEAVVAKFPVNISVYSDLGPMLKEVDQLIFPKDEDLFSQIGASRVIDLGLMGRAALVASEKKLSDTDDMLVDALEKLDKATDEAVIQTNGKLMNQDLLGETDSWRLENVIEIWEQWRKLKKLKQAEDQKDEVDTVGQSGKDAIGK</sequence>
<dbReference type="EMBL" id="JANJYI010000007">
    <property type="protein sequence ID" value="KAK2641461.1"/>
    <property type="molecule type" value="Genomic_DNA"/>
</dbReference>
<evidence type="ECO:0000313" key="2">
    <source>
        <dbReference type="EMBL" id="KAK2641461.1"/>
    </source>
</evidence>
<organism evidence="2 3">
    <name type="scientific">Dipteronia dyeriana</name>
    <dbReference type="NCBI Taxonomy" id="168575"/>
    <lineage>
        <taxon>Eukaryota</taxon>
        <taxon>Viridiplantae</taxon>
        <taxon>Streptophyta</taxon>
        <taxon>Embryophyta</taxon>
        <taxon>Tracheophyta</taxon>
        <taxon>Spermatophyta</taxon>
        <taxon>Magnoliopsida</taxon>
        <taxon>eudicotyledons</taxon>
        <taxon>Gunneridae</taxon>
        <taxon>Pentapetalae</taxon>
        <taxon>rosids</taxon>
        <taxon>malvids</taxon>
        <taxon>Sapindales</taxon>
        <taxon>Sapindaceae</taxon>
        <taxon>Hippocastanoideae</taxon>
        <taxon>Acereae</taxon>
        <taxon>Dipteronia</taxon>
    </lineage>
</organism>
<protein>
    <submittedName>
        <fullName evidence="2">Uncharacterized protein</fullName>
    </submittedName>
</protein>
<dbReference type="Proteomes" id="UP001280121">
    <property type="component" value="Unassembled WGS sequence"/>
</dbReference>
<gene>
    <name evidence="2" type="ORF">Ddye_023224</name>
</gene>